<accession>A0A814CZ80</accession>
<comment type="similarity">
    <text evidence="1">Belongs to the peptidase C1 family.</text>
</comment>
<dbReference type="EMBL" id="CAJNOC010002731">
    <property type="protein sequence ID" value="CAF0948760.1"/>
    <property type="molecule type" value="Genomic_DNA"/>
</dbReference>
<name>A0A814CZ80_9BILA</name>
<dbReference type="SUPFAM" id="SSF57603">
    <property type="entry name" value="FnI-like domain"/>
    <property type="match status" value="1"/>
</dbReference>
<dbReference type="Gene3D" id="3.90.70.10">
    <property type="entry name" value="Cysteine proteinases"/>
    <property type="match status" value="1"/>
</dbReference>
<reference evidence="4" key="1">
    <citation type="submission" date="2021-02" db="EMBL/GenBank/DDBJ databases">
        <authorList>
            <person name="Nowell W R."/>
        </authorList>
    </citation>
    <scope>NUCLEOTIDE SEQUENCE</scope>
    <source>
        <strain evidence="4">Ploen Becks lab</strain>
    </source>
</reference>
<feature type="chain" id="PRO_5033007320" description="Peptidase C1A papain C-terminal domain-containing protein" evidence="2">
    <location>
        <begin position="19"/>
        <end position="429"/>
    </location>
</feature>
<dbReference type="AlphaFoldDB" id="A0A814CZ80"/>
<dbReference type="OrthoDB" id="3789175at2759"/>
<keyword evidence="2" id="KW-0732">Signal</keyword>
<protein>
    <recommendedName>
        <fullName evidence="3">Peptidase C1A papain C-terminal domain-containing protein</fullName>
    </recommendedName>
</protein>
<dbReference type="PRINTS" id="PR00705">
    <property type="entry name" value="PAPAIN"/>
</dbReference>
<evidence type="ECO:0000259" key="3">
    <source>
        <dbReference type="SMART" id="SM00645"/>
    </source>
</evidence>
<dbReference type="PROSITE" id="PS00640">
    <property type="entry name" value="THIOL_PROTEASE_ASN"/>
    <property type="match status" value="1"/>
</dbReference>
<feature type="signal peptide" evidence="2">
    <location>
        <begin position="1"/>
        <end position="18"/>
    </location>
</feature>
<dbReference type="GO" id="GO:0008234">
    <property type="term" value="F:cysteine-type peptidase activity"/>
    <property type="evidence" value="ECO:0007669"/>
    <property type="project" value="InterPro"/>
</dbReference>
<evidence type="ECO:0000313" key="4">
    <source>
        <dbReference type="EMBL" id="CAF0948760.1"/>
    </source>
</evidence>
<feature type="domain" description="Peptidase C1A papain C-terminal" evidence="3">
    <location>
        <begin position="190"/>
        <end position="425"/>
    </location>
</feature>
<dbReference type="SMART" id="SM00645">
    <property type="entry name" value="Pept_C1"/>
    <property type="match status" value="1"/>
</dbReference>
<evidence type="ECO:0000256" key="2">
    <source>
        <dbReference type="SAM" id="SignalP"/>
    </source>
</evidence>
<evidence type="ECO:0000256" key="1">
    <source>
        <dbReference type="ARBA" id="ARBA00008455"/>
    </source>
</evidence>
<gene>
    <name evidence="4" type="ORF">OXX778_LOCUS13827</name>
</gene>
<dbReference type="InterPro" id="IPR038765">
    <property type="entry name" value="Papain-like_cys_pep_sf"/>
</dbReference>
<dbReference type="SUPFAM" id="SSF54001">
    <property type="entry name" value="Cysteine proteinases"/>
    <property type="match status" value="1"/>
</dbReference>
<dbReference type="InterPro" id="IPR000668">
    <property type="entry name" value="Peptidase_C1A_C"/>
</dbReference>
<dbReference type="GO" id="GO:0006508">
    <property type="term" value="P:proteolysis"/>
    <property type="evidence" value="ECO:0007669"/>
    <property type="project" value="InterPro"/>
</dbReference>
<comment type="caution">
    <text evidence="4">The sequence shown here is derived from an EMBL/GenBank/DDBJ whole genome shotgun (WGS) entry which is preliminary data.</text>
</comment>
<proteinExistence type="inferred from homology"/>
<dbReference type="PANTHER" id="PTHR12411">
    <property type="entry name" value="CYSTEINE PROTEASE FAMILY C1-RELATED"/>
    <property type="match status" value="1"/>
</dbReference>
<keyword evidence="5" id="KW-1185">Reference proteome</keyword>
<dbReference type="Pfam" id="PF00112">
    <property type="entry name" value="Peptidase_C1"/>
    <property type="match status" value="1"/>
</dbReference>
<organism evidence="4 5">
    <name type="scientific">Brachionus calyciflorus</name>
    <dbReference type="NCBI Taxonomy" id="104777"/>
    <lineage>
        <taxon>Eukaryota</taxon>
        <taxon>Metazoa</taxon>
        <taxon>Spiralia</taxon>
        <taxon>Gnathifera</taxon>
        <taxon>Rotifera</taxon>
        <taxon>Eurotatoria</taxon>
        <taxon>Monogononta</taxon>
        <taxon>Pseudotrocha</taxon>
        <taxon>Ploima</taxon>
        <taxon>Brachionidae</taxon>
        <taxon>Brachionus</taxon>
    </lineage>
</organism>
<dbReference type="Proteomes" id="UP000663879">
    <property type="component" value="Unassembled WGS sequence"/>
</dbReference>
<dbReference type="InterPro" id="IPR025661">
    <property type="entry name" value="Pept_asp_AS"/>
</dbReference>
<sequence>MKLLIFISLLFNLFSIYNFYYHGEDVHLKKGGTCREFLEKNQLSSCCLGRDDDCYMTHYDTRCYCDQFCGKNKTGDCCPDVKNVHGVNICPVQEGRKCYKNNQTYKEGQHIMENCQRCRCKNGAFVCKKKACLINMDLLNDINRNSYGWKAENYSFFWSKTLDFGYLSFLGVSIPHRKQKSMSSDRSNRMIEFYDFRKEKFFQGNYSNEIKNQGLCSASWAFSMIDVIIDRMSKNVQKNVEKIPSVEHLIACNENVKTRNKCSSLFVDQGWSSLKNLNGLVDKECYPNDAVKSGFVYKCKMTNETCPAKNKTSQIFHVSRAYPITSYTSNIMIEILKNGPVQMAFKIYDDFFMYKSGIYDPSPNSREYIKNQYHAVKILGWGTENGVDYWLAANSWGPEWGENGYFRIKRKSHLTEIGKHVYGAWASFK</sequence>
<dbReference type="InterPro" id="IPR013128">
    <property type="entry name" value="Peptidase_C1A"/>
</dbReference>
<evidence type="ECO:0000313" key="5">
    <source>
        <dbReference type="Proteomes" id="UP000663879"/>
    </source>
</evidence>